<dbReference type="RefSeq" id="WP_221788004.1">
    <property type="nucleotide sequence ID" value="NZ_JACLIC010000012.1"/>
</dbReference>
<sequence length="233" mass="27509">MIRHHGNNDFRPTNLLNAKQDQTPMQQVQIEPITPEQYHTVAKLMAFGFGHKFVKLSSLSVTELASIFENWLRHTPYQTGSLRVTALENDVVIGTMALRWKSSEIGKQPKTIQTKWWKMYRYYDYWKLLQFMMRIQLLKHKPEEGECYIEDIVVHPDHQGKGVGRHLLAWAQQYMLQTANLSYLSLHVAHHNQKAMQMYEHYHFHKQNSTNSLLTAMLLGEHQWNYMIRKGDS</sequence>
<dbReference type="Pfam" id="PF00583">
    <property type="entry name" value="Acetyltransf_1"/>
    <property type="match status" value="1"/>
</dbReference>
<proteinExistence type="predicted"/>
<keyword evidence="4" id="KW-1185">Reference proteome</keyword>
<name>A0ABS7KGV7_9BACL</name>
<organism evidence="3 4">
    <name type="scientific">Paenibacillus cucumis</name>
    <name type="common">ex Kampfer et al. 2016</name>
    <dbReference type="NCBI Taxonomy" id="1776858"/>
    <lineage>
        <taxon>Bacteria</taxon>
        <taxon>Bacillati</taxon>
        <taxon>Bacillota</taxon>
        <taxon>Bacilli</taxon>
        <taxon>Bacillales</taxon>
        <taxon>Paenibacillaceae</taxon>
        <taxon>Paenibacillus</taxon>
    </lineage>
</organism>
<dbReference type="Proteomes" id="UP000706031">
    <property type="component" value="Unassembled WGS sequence"/>
</dbReference>
<accession>A0ABS7KGV7</accession>
<dbReference type="PROSITE" id="PS51186">
    <property type="entry name" value="GNAT"/>
    <property type="match status" value="1"/>
</dbReference>
<dbReference type="InterPro" id="IPR050276">
    <property type="entry name" value="MshD_Acetyltransferase"/>
</dbReference>
<dbReference type="SUPFAM" id="SSF55729">
    <property type="entry name" value="Acyl-CoA N-acyltransferases (Nat)"/>
    <property type="match status" value="1"/>
</dbReference>
<evidence type="ECO:0000259" key="2">
    <source>
        <dbReference type="PROSITE" id="PS51186"/>
    </source>
</evidence>
<reference evidence="3 4" key="1">
    <citation type="submission" date="2020-08" db="EMBL/GenBank/DDBJ databases">
        <title>Fungal Genomes of the International Space Station.</title>
        <authorList>
            <person name="Seuylemezian A."/>
            <person name="Singh N.K."/>
            <person name="Wood J."/>
            <person name="Venkateswaran K."/>
        </authorList>
    </citation>
    <scope>NUCLEOTIDE SEQUENCE [LARGE SCALE GENOMIC DNA]</scope>
    <source>
        <strain evidence="3 4">S/N-304-OC-R4</strain>
    </source>
</reference>
<dbReference type="InterPro" id="IPR016181">
    <property type="entry name" value="Acyl_CoA_acyltransferase"/>
</dbReference>
<feature type="region of interest" description="Disordered" evidence="1">
    <location>
        <begin position="1"/>
        <end position="22"/>
    </location>
</feature>
<dbReference type="CDD" id="cd04301">
    <property type="entry name" value="NAT_SF"/>
    <property type="match status" value="1"/>
</dbReference>
<dbReference type="EMBL" id="JACLIC010000012">
    <property type="protein sequence ID" value="MBY0203172.1"/>
    <property type="molecule type" value="Genomic_DNA"/>
</dbReference>
<feature type="compositionally biased region" description="Polar residues" evidence="1">
    <location>
        <begin position="10"/>
        <end position="22"/>
    </location>
</feature>
<protein>
    <submittedName>
        <fullName evidence="3">GNAT family N-acetyltransferase</fullName>
    </submittedName>
</protein>
<dbReference type="InterPro" id="IPR000182">
    <property type="entry name" value="GNAT_dom"/>
</dbReference>
<gene>
    <name evidence="3" type="ORF">H7T88_08065</name>
</gene>
<comment type="caution">
    <text evidence="3">The sequence shown here is derived from an EMBL/GenBank/DDBJ whole genome shotgun (WGS) entry which is preliminary data.</text>
</comment>
<evidence type="ECO:0000313" key="3">
    <source>
        <dbReference type="EMBL" id="MBY0203172.1"/>
    </source>
</evidence>
<evidence type="ECO:0000256" key="1">
    <source>
        <dbReference type="SAM" id="MobiDB-lite"/>
    </source>
</evidence>
<dbReference type="PANTHER" id="PTHR43617">
    <property type="entry name" value="L-AMINO ACID N-ACETYLTRANSFERASE"/>
    <property type="match status" value="1"/>
</dbReference>
<dbReference type="PANTHER" id="PTHR43617:SF34">
    <property type="entry name" value="PUTATIVE-RELATED"/>
    <property type="match status" value="1"/>
</dbReference>
<evidence type="ECO:0000313" key="4">
    <source>
        <dbReference type="Proteomes" id="UP000706031"/>
    </source>
</evidence>
<feature type="domain" description="N-acetyltransferase" evidence="2">
    <location>
        <begin position="28"/>
        <end position="233"/>
    </location>
</feature>
<dbReference type="Gene3D" id="3.40.630.30">
    <property type="match status" value="1"/>
</dbReference>